<comment type="function">
    <text evidence="12">Catalyzes the attachment of threonine to tRNA(Thr) in a two-step reaction: threonine is first activated by ATP to form Thr-AMP and then transferred to the acceptor end of tRNA(Thr). Also edits incorrectly charged tRNA(Thr) via its editing domain.</text>
</comment>
<evidence type="ECO:0000256" key="15">
    <source>
        <dbReference type="SAM" id="Coils"/>
    </source>
</evidence>
<feature type="coiled-coil region" evidence="15">
    <location>
        <begin position="626"/>
        <end position="653"/>
    </location>
</feature>
<dbReference type="Proteomes" id="UP000694392">
    <property type="component" value="Unplaced"/>
</dbReference>
<dbReference type="GO" id="GO:0005739">
    <property type="term" value="C:mitochondrion"/>
    <property type="evidence" value="ECO:0007669"/>
    <property type="project" value="TreeGrafter"/>
</dbReference>
<evidence type="ECO:0000256" key="1">
    <source>
        <dbReference type="ARBA" id="ARBA00008226"/>
    </source>
</evidence>
<keyword evidence="7" id="KW-0067">ATP-binding</keyword>
<dbReference type="Pfam" id="PF03129">
    <property type="entry name" value="HGTP_anticodon"/>
    <property type="match status" value="1"/>
</dbReference>
<dbReference type="InterPro" id="IPR006195">
    <property type="entry name" value="aa-tRNA-synth_II"/>
</dbReference>
<sequence length="655" mass="74465">KAPRWHQERVGERELEIWDSRWKEPKKGEKRKCLCGNVQNKQVLSWFNGGLTRTDVGPNLCVVPPPPYSSQSLAESAVTARVNGALYDLDRPLEGDASLEFLDCSSPDGQTVFWHSSAHVLGAAAEHFYRAQLCHGASTETGFFYDMYLEGRTVRSSDLPALEETCKSFIGEKLPFERVEVSREDLLRLFQVKSWVVLKMERFPEGPWEGGGCGAFVDLSQGPHVRHTGKIQTLKILKSSSTFWQGDPSRESLQRVYGISFPTPEQLAEWEQRQEEAASRDHRRIGQDQELFFFHELSPGNCFFLPRGAHIYNTLIEFIKSEYWKRGFSEVVTPNIYDAQLWERSGHWQHYSQNMFHFPVGNKTFALKPMNCPGHCLMFAHRPRSWRELPLRLADFGALHRNEPAGALAGLTRVCRFQQDDAHIFCTMDQLEGEINGCLEFLQAVYSAFGFSFHFYLATRPDGFLGDAGLWERAEQVGLGRDFPACACGVAILRGCTQEEEVPGSLLQQRHPAGISERPVMIHRAVLGSVERMTAILAENYGGKWPLWLSPFQIMVIPVGPDAEGYAHEVSFFHQAGFMADADVDSGTTFSRKIRKAQLARYNFQLVVGRKEMSNKTVNVRPRDTKQLGERDLQEVLHRLQELRDARVENAEEIF</sequence>
<evidence type="ECO:0000256" key="9">
    <source>
        <dbReference type="ARBA" id="ARBA00023146"/>
    </source>
</evidence>
<dbReference type="InterPro" id="IPR033728">
    <property type="entry name" value="ThrRS_core"/>
</dbReference>
<dbReference type="EC" id="6.1.1.3" evidence="2"/>
<evidence type="ECO:0000256" key="11">
    <source>
        <dbReference type="ARBA" id="ARBA00049515"/>
    </source>
</evidence>
<keyword evidence="6" id="KW-0862">Zinc</keyword>
<evidence type="ECO:0000256" key="7">
    <source>
        <dbReference type="ARBA" id="ARBA00022840"/>
    </source>
</evidence>
<dbReference type="InterPro" id="IPR047246">
    <property type="entry name" value="ThrRS_anticodon"/>
</dbReference>
<reference evidence="17" key="1">
    <citation type="submission" date="2025-08" db="UniProtKB">
        <authorList>
            <consortium name="Ensembl"/>
        </authorList>
    </citation>
    <scope>IDENTIFICATION</scope>
</reference>
<dbReference type="GO" id="GO:0006435">
    <property type="term" value="P:threonyl-tRNA aminoacylation"/>
    <property type="evidence" value="ECO:0007669"/>
    <property type="project" value="InterPro"/>
</dbReference>
<keyword evidence="15" id="KW-0175">Coiled coil</keyword>
<feature type="domain" description="Aminoacyl-transfer RNA synthetases class-II family profile" evidence="16">
    <location>
        <begin position="308"/>
        <end position="546"/>
    </location>
</feature>
<dbReference type="CDD" id="cd01667">
    <property type="entry name" value="TGS_ThrRS"/>
    <property type="match status" value="1"/>
</dbReference>
<dbReference type="CDD" id="cd00771">
    <property type="entry name" value="ThrRS_core"/>
    <property type="match status" value="1"/>
</dbReference>
<dbReference type="GO" id="GO:0046872">
    <property type="term" value="F:metal ion binding"/>
    <property type="evidence" value="ECO:0007669"/>
    <property type="project" value="UniProtKB-KW"/>
</dbReference>
<dbReference type="SUPFAM" id="SSF52954">
    <property type="entry name" value="Class II aaRS ABD-related"/>
    <property type="match status" value="1"/>
</dbReference>
<keyword evidence="9" id="KW-0030">Aminoacyl-tRNA synthetase</keyword>
<dbReference type="PANTHER" id="PTHR11451:SF27">
    <property type="entry name" value="THREONINE--TRNA LIGASE, MITOCHONDRIAL"/>
    <property type="match status" value="1"/>
</dbReference>
<evidence type="ECO:0000256" key="5">
    <source>
        <dbReference type="ARBA" id="ARBA00022741"/>
    </source>
</evidence>
<evidence type="ECO:0000256" key="4">
    <source>
        <dbReference type="ARBA" id="ARBA00022723"/>
    </source>
</evidence>
<dbReference type="OMA" id="HNKFKLQ"/>
<dbReference type="GeneTree" id="ENSGT00940000154969"/>
<evidence type="ECO:0000256" key="12">
    <source>
        <dbReference type="ARBA" id="ARBA00058633"/>
    </source>
</evidence>
<dbReference type="InterPro" id="IPR004095">
    <property type="entry name" value="TGS"/>
</dbReference>
<keyword evidence="8" id="KW-0648">Protein biosynthesis</keyword>
<dbReference type="SUPFAM" id="SSF55681">
    <property type="entry name" value="Class II aaRS and biotin synthetases"/>
    <property type="match status" value="1"/>
</dbReference>
<dbReference type="FunFam" id="3.40.50.800:FF:000003">
    <property type="entry name" value="Threonine--tRNA ligase 2, cytoplasmic"/>
    <property type="match status" value="1"/>
</dbReference>
<dbReference type="InterPro" id="IPR012675">
    <property type="entry name" value="Beta-grasp_dom_sf"/>
</dbReference>
<dbReference type="PRINTS" id="PR01047">
    <property type="entry name" value="TRNASYNTHTHR"/>
</dbReference>
<dbReference type="Pfam" id="PF02824">
    <property type="entry name" value="TGS"/>
    <property type="match status" value="1"/>
</dbReference>
<evidence type="ECO:0000256" key="8">
    <source>
        <dbReference type="ARBA" id="ARBA00022917"/>
    </source>
</evidence>
<dbReference type="Pfam" id="PF07973">
    <property type="entry name" value="tRNA_SAD"/>
    <property type="match status" value="1"/>
</dbReference>
<accession>A0A8D0G7E3</accession>
<keyword evidence="3" id="KW-0436">Ligase</keyword>
<comment type="catalytic activity">
    <reaction evidence="11">
        <text>tRNA(Thr) + L-threonine + ATP = L-threonyl-tRNA(Thr) + AMP + diphosphate + H(+)</text>
        <dbReference type="Rhea" id="RHEA:24624"/>
        <dbReference type="Rhea" id="RHEA-COMP:9670"/>
        <dbReference type="Rhea" id="RHEA-COMP:9704"/>
        <dbReference type="ChEBI" id="CHEBI:15378"/>
        <dbReference type="ChEBI" id="CHEBI:30616"/>
        <dbReference type="ChEBI" id="CHEBI:33019"/>
        <dbReference type="ChEBI" id="CHEBI:57926"/>
        <dbReference type="ChEBI" id="CHEBI:78442"/>
        <dbReference type="ChEBI" id="CHEBI:78534"/>
        <dbReference type="ChEBI" id="CHEBI:456215"/>
        <dbReference type="EC" id="6.1.1.3"/>
    </reaction>
</comment>
<dbReference type="Gene3D" id="3.30.930.10">
    <property type="entry name" value="Bira Bifunctional Protein, Domain 2"/>
    <property type="match status" value="2"/>
</dbReference>
<evidence type="ECO:0000313" key="18">
    <source>
        <dbReference type="Proteomes" id="UP000694392"/>
    </source>
</evidence>
<evidence type="ECO:0000256" key="2">
    <source>
        <dbReference type="ARBA" id="ARBA00013163"/>
    </source>
</evidence>
<dbReference type="InterPro" id="IPR002320">
    <property type="entry name" value="Thr-tRNA-ligase_IIa"/>
</dbReference>
<dbReference type="PANTHER" id="PTHR11451">
    <property type="entry name" value="THREONINE-TRNA LIGASE"/>
    <property type="match status" value="1"/>
</dbReference>
<dbReference type="InterPro" id="IPR004154">
    <property type="entry name" value="Anticodon-bd"/>
</dbReference>
<keyword evidence="18" id="KW-1185">Reference proteome</keyword>
<dbReference type="SUPFAM" id="SSF55186">
    <property type="entry name" value="ThrRS/AlaRS common domain"/>
    <property type="match status" value="1"/>
</dbReference>
<evidence type="ECO:0000313" key="17">
    <source>
        <dbReference type="Ensembl" id="ENSSPUP00000000933.1"/>
    </source>
</evidence>
<evidence type="ECO:0000259" key="16">
    <source>
        <dbReference type="PROSITE" id="PS50862"/>
    </source>
</evidence>
<dbReference type="Gene3D" id="3.10.20.30">
    <property type="match status" value="1"/>
</dbReference>
<dbReference type="PROSITE" id="PS50862">
    <property type="entry name" value="AA_TRNA_LIGASE_II"/>
    <property type="match status" value="1"/>
</dbReference>
<dbReference type="InterPro" id="IPR036621">
    <property type="entry name" value="Anticodon-bd_dom_sf"/>
</dbReference>
<keyword evidence="5" id="KW-0547">Nucleotide-binding</keyword>
<dbReference type="AlphaFoldDB" id="A0A8D0G7E3"/>
<dbReference type="InterPro" id="IPR018163">
    <property type="entry name" value="Thr/Ala-tRNA-synth_IIc_edit"/>
</dbReference>
<dbReference type="Pfam" id="PF00587">
    <property type="entry name" value="tRNA-synt_2b"/>
    <property type="match status" value="1"/>
</dbReference>
<name>A0A8D0G7E3_SPHPU</name>
<evidence type="ECO:0000256" key="10">
    <source>
        <dbReference type="ARBA" id="ARBA00031900"/>
    </source>
</evidence>
<comment type="similarity">
    <text evidence="1">Belongs to the class-II aminoacyl-tRNA synthetase family.</text>
</comment>
<dbReference type="CDD" id="cd00860">
    <property type="entry name" value="ThrRS_anticodon"/>
    <property type="match status" value="1"/>
</dbReference>
<protein>
    <recommendedName>
        <fullName evidence="13">Threonine--tRNA ligase, mitochondrial</fullName>
        <ecNumber evidence="2">6.1.1.3</ecNumber>
    </recommendedName>
    <alternativeName>
        <fullName evidence="10">Threonyl-tRNA synthetase</fullName>
    </alternativeName>
    <alternativeName>
        <fullName evidence="14">Threonyl-tRNA synthetase-like 1</fullName>
    </alternativeName>
</protein>
<dbReference type="Ensembl" id="ENSSPUT00000000985.1">
    <property type="protein sequence ID" value="ENSSPUP00000000933.1"/>
    <property type="gene ID" value="ENSSPUG00000000604.1"/>
</dbReference>
<evidence type="ECO:0000256" key="3">
    <source>
        <dbReference type="ARBA" id="ARBA00022598"/>
    </source>
</evidence>
<dbReference type="FunFam" id="3.30.980.10:FF:000005">
    <property type="entry name" value="Threonyl-tRNA synthetase, mitochondrial"/>
    <property type="match status" value="1"/>
</dbReference>
<dbReference type="FunFam" id="3.30.930.10:FF:000002">
    <property type="entry name" value="Threonine--tRNA ligase"/>
    <property type="match status" value="1"/>
</dbReference>
<keyword evidence="4" id="KW-0479">Metal-binding</keyword>
<dbReference type="GO" id="GO:0004829">
    <property type="term" value="F:threonine-tRNA ligase activity"/>
    <property type="evidence" value="ECO:0007669"/>
    <property type="project" value="UniProtKB-EC"/>
</dbReference>
<dbReference type="GO" id="GO:0005524">
    <property type="term" value="F:ATP binding"/>
    <property type="evidence" value="ECO:0007669"/>
    <property type="project" value="UniProtKB-KW"/>
</dbReference>
<dbReference type="Gene3D" id="3.30.980.10">
    <property type="entry name" value="Threonyl-trna Synthetase, Chain A, domain 2"/>
    <property type="match status" value="1"/>
</dbReference>
<dbReference type="SMART" id="SM00863">
    <property type="entry name" value="tRNA_SAD"/>
    <property type="match status" value="1"/>
</dbReference>
<dbReference type="InterPro" id="IPR012947">
    <property type="entry name" value="tRNA_SAD"/>
</dbReference>
<dbReference type="Gene3D" id="3.40.50.800">
    <property type="entry name" value="Anticodon-binding domain"/>
    <property type="match status" value="1"/>
</dbReference>
<proteinExistence type="inferred from homology"/>
<evidence type="ECO:0000256" key="6">
    <source>
        <dbReference type="ARBA" id="ARBA00022833"/>
    </source>
</evidence>
<evidence type="ECO:0000256" key="13">
    <source>
        <dbReference type="ARBA" id="ARBA00073724"/>
    </source>
</evidence>
<organism evidence="17 18">
    <name type="scientific">Sphenodon punctatus</name>
    <name type="common">Tuatara</name>
    <name type="synonym">Hatteria punctata</name>
    <dbReference type="NCBI Taxonomy" id="8508"/>
    <lineage>
        <taxon>Eukaryota</taxon>
        <taxon>Metazoa</taxon>
        <taxon>Chordata</taxon>
        <taxon>Craniata</taxon>
        <taxon>Vertebrata</taxon>
        <taxon>Euteleostomi</taxon>
        <taxon>Lepidosauria</taxon>
        <taxon>Sphenodontia</taxon>
        <taxon>Sphenodontidae</taxon>
        <taxon>Sphenodon</taxon>
    </lineage>
</organism>
<dbReference type="InterPro" id="IPR002314">
    <property type="entry name" value="aa-tRNA-synt_IIb"/>
</dbReference>
<evidence type="ECO:0000256" key="14">
    <source>
        <dbReference type="ARBA" id="ARBA00082739"/>
    </source>
</evidence>
<dbReference type="InterPro" id="IPR045864">
    <property type="entry name" value="aa-tRNA-synth_II/BPL/LPL"/>
</dbReference>
<reference evidence="17" key="2">
    <citation type="submission" date="2025-09" db="UniProtKB">
        <authorList>
            <consortium name="Ensembl"/>
        </authorList>
    </citation>
    <scope>IDENTIFICATION</scope>
</reference>